<evidence type="ECO:0000256" key="4">
    <source>
        <dbReference type="PROSITE-ProRule" id="PRU01201"/>
    </source>
</evidence>
<sequence>YIITQLPQHGHLIIKGKSVKPGSAPEFTQQDISNGHIAYKSDSSDHLSDKLIFDVGTDIQSLRHLEFLIEIIPPIRQINQVSVSVVEGGSVVLSDRSLHLRGRLLQNKKIFFHVQSAPVHG</sequence>
<dbReference type="InterPro" id="IPR039005">
    <property type="entry name" value="CSPG_rpt"/>
</dbReference>
<gene>
    <name evidence="5" type="primary">ORF4741</name>
</gene>
<evidence type="ECO:0000256" key="2">
    <source>
        <dbReference type="ARBA" id="ARBA00022737"/>
    </source>
</evidence>
<proteinExistence type="predicted"/>
<dbReference type="InterPro" id="IPR051561">
    <property type="entry name" value="FRAS1_ECM"/>
</dbReference>
<keyword evidence="1" id="KW-0732">Signal</keyword>
<dbReference type="PANTHER" id="PTHR45739">
    <property type="entry name" value="MATRIX PROTEIN, PUTATIVE-RELATED"/>
    <property type="match status" value="1"/>
</dbReference>
<evidence type="ECO:0000313" key="5">
    <source>
        <dbReference type="EMBL" id="CEK48651.1"/>
    </source>
</evidence>
<keyword evidence="2" id="KW-0677">Repeat</keyword>
<accession>A0A0B6XYN1</accession>
<keyword evidence="3" id="KW-0325">Glycoprotein</keyword>
<dbReference type="Pfam" id="PF16184">
    <property type="entry name" value="Cadherin_3"/>
    <property type="match status" value="1"/>
</dbReference>
<evidence type="ECO:0000256" key="3">
    <source>
        <dbReference type="ARBA" id="ARBA00023180"/>
    </source>
</evidence>
<reference evidence="5" key="1">
    <citation type="submission" date="2014-12" db="EMBL/GenBank/DDBJ databases">
        <title>Insight into the proteome of Arion vulgaris.</title>
        <authorList>
            <person name="Aradska J."/>
            <person name="Bulat T."/>
            <person name="Smidak R."/>
            <person name="Sarate P."/>
            <person name="Gangsoo J."/>
            <person name="Sialana F."/>
            <person name="Bilban M."/>
            <person name="Lubec G."/>
        </authorList>
    </citation>
    <scope>NUCLEOTIDE SEQUENCE</scope>
    <source>
        <tissue evidence="5">Skin</tissue>
    </source>
</reference>
<dbReference type="AlphaFoldDB" id="A0A0B6XYN1"/>
<dbReference type="GO" id="GO:0009653">
    <property type="term" value="P:anatomical structure morphogenesis"/>
    <property type="evidence" value="ECO:0007669"/>
    <property type="project" value="TreeGrafter"/>
</dbReference>
<feature type="repeat" description="CSPG" evidence="4">
    <location>
        <begin position="1"/>
        <end position="56"/>
    </location>
</feature>
<evidence type="ECO:0000256" key="1">
    <source>
        <dbReference type="ARBA" id="ARBA00022729"/>
    </source>
</evidence>
<name>A0A0B6XYN1_9EUPU</name>
<protein>
    <submittedName>
        <fullName evidence="5">Uncharacterized protein</fullName>
    </submittedName>
</protein>
<dbReference type="PROSITE" id="PS51854">
    <property type="entry name" value="CSPG"/>
    <property type="match status" value="1"/>
</dbReference>
<dbReference type="EMBL" id="HACG01001786">
    <property type="protein sequence ID" value="CEK48651.1"/>
    <property type="molecule type" value="Transcribed_RNA"/>
</dbReference>
<dbReference type="PANTHER" id="PTHR45739:SF8">
    <property type="entry name" value="FRAS1-RELATED EXTRACELLULAR MATRIX PROTEIN 1"/>
    <property type="match status" value="1"/>
</dbReference>
<feature type="non-terminal residue" evidence="5">
    <location>
        <position position="1"/>
    </location>
</feature>
<feature type="non-terminal residue" evidence="5">
    <location>
        <position position="121"/>
    </location>
</feature>
<organism evidence="5">
    <name type="scientific">Arion vulgaris</name>
    <dbReference type="NCBI Taxonomy" id="1028688"/>
    <lineage>
        <taxon>Eukaryota</taxon>
        <taxon>Metazoa</taxon>
        <taxon>Spiralia</taxon>
        <taxon>Lophotrochozoa</taxon>
        <taxon>Mollusca</taxon>
        <taxon>Gastropoda</taxon>
        <taxon>Heterobranchia</taxon>
        <taxon>Euthyneura</taxon>
        <taxon>Panpulmonata</taxon>
        <taxon>Eupulmonata</taxon>
        <taxon>Stylommatophora</taxon>
        <taxon>Helicina</taxon>
        <taxon>Arionoidea</taxon>
        <taxon>Arionidae</taxon>
        <taxon>Arion</taxon>
    </lineage>
</organism>